<sequence>MTGVTAFRLPTNLSEFAAGGREPQLTEWAATLPAVVPELVERWELTVAEPYEPGGQCSWVAPATTADGDPVVLKVGYLHTEAEHEAEGLRFWDGDGAVRVYAAVTFGDTSALLLERAQPGTLLARSVPPLEQDVVLAGLLRRLWRRPPAGHPFRTLASMCEYWARDFEERAGAAPARYDRGLLREGVALYRELPLTSDDDVLLCTDLHPENIVAAVREPWLVIDPKPYVGDRTYDATQHMFNMDRLMADPGALSDRMAGLLDLDPKRLRLWLFARCVQECPEWDGLYDVAVRLAP</sequence>
<dbReference type="Pfam" id="PF04655">
    <property type="entry name" value="APH_6_hur"/>
    <property type="match status" value="1"/>
</dbReference>
<evidence type="ECO:0000313" key="1">
    <source>
        <dbReference type="EMBL" id="TDD67998.1"/>
    </source>
</evidence>
<evidence type="ECO:0000313" key="2">
    <source>
        <dbReference type="Proteomes" id="UP000295217"/>
    </source>
</evidence>
<keyword evidence="2" id="KW-1185">Reference proteome</keyword>
<name>A0A4R5A787_9ACTN</name>
<reference evidence="1 2" key="1">
    <citation type="submission" date="2019-02" db="EMBL/GenBank/DDBJ databases">
        <title>Draft genome sequences of novel Actinobacteria.</title>
        <authorList>
            <person name="Sahin N."/>
            <person name="Ay H."/>
            <person name="Saygin H."/>
        </authorList>
    </citation>
    <scope>NUCLEOTIDE SEQUENCE [LARGE SCALE GENOMIC DNA]</scope>
    <source>
        <strain evidence="1 2">8K307</strain>
    </source>
</reference>
<dbReference type="Proteomes" id="UP000295217">
    <property type="component" value="Unassembled WGS sequence"/>
</dbReference>
<dbReference type="GO" id="GO:0019748">
    <property type="term" value="P:secondary metabolic process"/>
    <property type="evidence" value="ECO:0007669"/>
    <property type="project" value="InterPro"/>
</dbReference>
<organism evidence="1 2">
    <name type="scientific">Jiangella aurantiaca</name>
    <dbReference type="NCBI Taxonomy" id="2530373"/>
    <lineage>
        <taxon>Bacteria</taxon>
        <taxon>Bacillati</taxon>
        <taxon>Actinomycetota</taxon>
        <taxon>Actinomycetes</taxon>
        <taxon>Jiangellales</taxon>
        <taxon>Jiangellaceae</taxon>
        <taxon>Jiangella</taxon>
    </lineage>
</organism>
<gene>
    <name evidence="1" type="ORF">E1262_17465</name>
</gene>
<dbReference type="InterPro" id="IPR011009">
    <property type="entry name" value="Kinase-like_dom_sf"/>
</dbReference>
<dbReference type="GO" id="GO:0016773">
    <property type="term" value="F:phosphotransferase activity, alcohol group as acceptor"/>
    <property type="evidence" value="ECO:0007669"/>
    <property type="project" value="InterPro"/>
</dbReference>
<dbReference type="EMBL" id="SMLB01000024">
    <property type="protein sequence ID" value="TDD67998.1"/>
    <property type="molecule type" value="Genomic_DNA"/>
</dbReference>
<comment type="caution">
    <text evidence="1">The sequence shown here is derived from an EMBL/GenBank/DDBJ whole genome shotgun (WGS) entry which is preliminary data.</text>
</comment>
<keyword evidence="1" id="KW-0808">Transferase</keyword>
<dbReference type="SUPFAM" id="SSF56112">
    <property type="entry name" value="Protein kinase-like (PK-like)"/>
    <property type="match status" value="1"/>
</dbReference>
<proteinExistence type="predicted"/>
<dbReference type="InterPro" id="IPR006748">
    <property type="entry name" value="NH2Glyco/OHUrea_AB-resist_kin"/>
</dbReference>
<dbReference type="OrthoDB" id="3638028at2"/>
<dbReference type="GO" id="GO:0016301">
    <property type="term" value="F:kinase activity"/>
    <property type="evidence" value="ECO:0007669"/>
    <property type="project" value="UniProtKB-KW"/>
</dbReference>
<accession>A0A4R5A787</accession>
<protein>
    <submittedName>
        <fullName evidence="1">Kinase</fullName>
    </submittedName>
</protein>
<dbReference type="AlphaFoldDB" id="A0A4R5A787"/>
<keyword evidence="1" id="KW-0418">Kinase</keyword>